<organism evidence="2 3">
    <name type="scientific">Streptomyces siderophoricus</name>
    <dbReference type="NCBI Taxonomy" id="2802281"/>
    <lineage>
        <taxon>Bacteria</taxon>
        <taxon>Bacillati</taxon>
        <taxon>Actinomycetota</taxon>
        <taxon>Actinomycetes</taxon>
        <taxon>Kitasatosporales</taxon>
        <taxon>Streptomycetaceae</taxon>
        <taxon>Streptomyces</taxon>
    </lineage>
</organism>
<dbReference type="EMBL" id="JAERRI010000009">
    <property type="protein sequence ID" value="MBL1091136.1"/>
    <property type="molecule type" value="Genomic_DNA"/>
</dbReference>
<name>A0ABS1MTP4_9ACTN</name>
<evidence type="ECO:0000256" key="1">
    <source>
        <dbReference type="SAM" id="MobiDB-lite"/>
    </source>
</evidence>
<gene>
    <name evidence="2" type="ORF">JK360_17295</name>
</gene>
<proteinExistence type="predicted"/>
<comment type="caution">
    <text evidence="2">The sequence shown here is derived from an EMBL/GenBank/DDBJ whole genome shotgun (WGS) entry which is preliminary data.</text>
</comment>
<keyword evidence="3" id="KW-1185">Reference proteome</keyword>
<reference evidence="2 3" key="1">
    <citation type="submission" date="2021-01" db="EMBL/GenBank/DDBJ databases">
        <title>WGS of actinomycetes isolated from Thailand.</title>
        <authorList>
            <person name="Thawai C."/>
        </authorList>
    </citation>
    <scope>NUCLEOTIDE SEQUENCE [LARGE SCALE GENOMIC DNA]</scope>
    <source>
        <strain evidence="2 3">CH9-7</strain>
    </source>
</reference>
<evidence type="ECO:0000313" key="3">
    <source>
        <dbReference type="Proteomes" id="UP000629371"/>
    </source>
</evidence>
<dbReference type="PROSITE" id="PS51257">
    <property type="entry name" value="PROKAR_LIPOPROTEIN"/>
    <property type="match status" value="1"/>
</dbReference>
<accession>A0ABS1MTP4</accession>
<feature type="compositionally biased region" description="Polar residues" evidence="1">
    <location>
        <begin position="95"/>
        <end position="137"/>
    </location>
</feature>
<protein>
    <submittedName>
        <fullName evidence="2">Uncharacterized protein</fullName>
    </submittedName>
</protein>
<dbReference type="Proteomes" id="UP000629371">
    <property type="component" value="Unassembled WGS sequence"/>
</dbReference>
<feature type="region of interest" description="Disordered" evidence="1">
    <location>
        <begin position="95"/>
        <end position="144"/>
    </location>
</feature>
<sequence>MNRRGSIVRRLAQAGTVIGACGLVLLSTHTAQAVTIPGESLLSAAVGADLGTITGMVSGVVCNNRLADFHYKSPRVNSPSPQPCINGPVKSGNSLHSGNFINHGNPNNSGNFANTNGSTNSADSVAGASQGSGNTVQKILKLHP</sequence>
<evidence type="ECO:0000313" key="2">
    <source>
        <dbReference type="EMBL" id="MBL1091136.1"/>
    </source>
</evidence>